<gene>
    <name evidence="1" type="ORF">PsYK624_105890</name>
</gene>
<dbReference type="AlphaFoldDB" id="A0A9P3LGK5"/>
<dbReference type="EMBL" id="BPQB01000040">
    <property type="protein sequence ID" value="GJE94420.1"/>
    <property type="molecule type" value="Genomic_DNA"/>
</dbReference>
<dbReference type="Proteomes" id="UP000703269">
    <property type="component" value="Unassembled WGS sequence"/>
</dbReference>
<evidence type="ECO:0000313" key="2">
    <source>
        <dbReference type="Proteomes" id="UP000703269"/>
    </source>
</evidence>
<keyword evidence="2" id="KW-1185">Reference proteome</keyword>
<proteinExistence type="predicted"/>
<reference evidence="1 2" key="1">
    <citation type="submission" date="2021-08" db="EMBL/GenBank/DDBJ databases">
        <title>Draft Genome Sequence of Phanerochaete sordida strain YK-624.</title>
        <authorList>
            <person name="Mori T."/>
            <person name="Dohra H."/>
            <person name="Suzuki T."/>
            <person name="Kawagishi H."/>
            <person name="Hirai H."/>
        </authorList>
    </citation>
    <scope>NUCLEOTIDE SEQUENCE [LARGE SCALE GENOMIC DNA]</scope>
    <source>
        <strain evidence="1 2">YK-624</strain>
    </source>
</reference>
<comment type="caution">
    <text evidence="1">The sequence shown here is derived from an EMBL/GenBank/DDBJ whole genome shotgun (WGS) entry which is preliminary data.</text>
</comment>
<sequence>MPPPAPIMCSTPHHPAARFTTSKCECWSSITKVLQVSDSVSTLISQHTPNSSTGVMGAWPSRCEASTRGKMPLYAMTRHLRAAISSAVVFAYKTARSSRQETE</sequence>
<accession>A0A9P3LGK5</accession>
<name>A0A9P3LGK5_9APHY</name>
<organism evidence="1 2">
    <name type="scientific">Phanerochaete sordida</name>
    <dbReference type="NCBI Taxonomy" id="48140"/>
    <lineage>
        <taxon>Eukaryota</taxon>
        <taxon>Fungi</taxon>
        <taxon>Dikarya</taxon>
        <taxon>Basidiomycota</taxon>
        <taxon>Agaricomycotina</taxon>
        <taxon>Agaricomycetes</taxon>
        <taxon>Polyporales</taxon>
        <taxon>Phanerochaetaceae</taxon>
        <taxon>Phanerochaete</taxon>
    </lineage>
</organism>
<evidence type="ECO:0000313" key="1">
    <source>
        <dbReference type="EMBL" id="GJE94420.1"/>
    </source>
</evidence>
<protein>
    <submittedName>
        <fullName evidence="1">Uncharacterized protein</fullName>
    </submittedName>
</protein>